<dbReference type="PANTHER" id="PTHR42774:SF3">
    <property type="entry name" value="KETOHEXOKINASE"/>
    <property type="match status" value="1"/>
</dbReference>
<evidence type="ECO:0000259" key="3">
    <source>
        <dbReference type="Pfam" id="PF00294"/>
    </source>
</evidence>
<accession>A0A2A9CYF8</accession>
<keyword evidence="1" id="KW-0808">Transferase</keyword>
<dbReference type="InterPro" id="IPR011611">
    <property type="entry name" value="PfkB_dom"/>
</dbReference>
<dbReference type="AlphaFoldDB" id="A0A2A9CYF8"/>
<reference evidence="4 5" key="1">
    <citation type="submission" date="2017-10" db="EMBL/GenBank/DDBJ databases">
        <title>Sequencing the genomes of 1000 actinobacteria strains.</title>
        <authorList>
            <person name="Klenk H.-P."/>
        </authorList>
    </citation>
    <scope>NUCLEOTIDE SEQUENCE [LARGE SCALE GENOMIC DNA]</scope>
    <source>
        <strain evidence="4 5">DSM 21801</strain>
    </source>
</reference>
<dbReference type="Proteomes" id="UP000224915">
    <property type="component" value="Unassembled WGS sequence"/>
</dbReference>
<dbReference type="OrthoDB" id="9795789at2"/>
<dbReference type="InterPro" id="IPR052562">
    <property type="entry name" value="Ketohexokinase-related"/>
</dbReference>
<evidence type="ECO:0000256" key="1">
    <source>
        <dbReference type="ARBA" id="ARBA00022679"/>
    </source>
</evidence>
<keyword evidence="5" id="KW-1185">Reference proteome</keyword>
<name>A0A2A9CYF8_9MICO</name>
<dbReference type="InterPro" id="IPR029056">
    <property type="entry name" value="Ribokinase-like"/>
</dbReference>
<dbReference type="PROSITE" id="PS00584">
    <property type="entry name" value="PFKB_KINASES_2"/>
    <property type="match status" value="1"/>
</dbReference>
<keyword evidence="2 4" id="KW-0418">Kinase</keyword>
<dbReference type="SUPFAM" id="SSF53613">
    <property type="entry name" value="Ribokinase-like"/>
    <property type="match status" value="1"/>
</dbReference>
<dbReference type="EMBL" id="PDJD01000001">
    <property type="protein sequence ID" value="PFG18650.1"/>
    <property type="molecule type" value="Genomic_DNA"/>
</dbReference>
<sequence>MGSAAGPLGVFVGLATLDVAQYVPHPPGPDEKVTAQASVLSAGGPATNAAVTYRALGGNARLVTALARDGAGDLVRADLRRGGVALVEVANTRTTPVSAITVATVAGTRSVVGSDARGEDVPPPDSAWITRVLDGAAVLLLDGHHRATAVAFARRAWEMGIPVVVDVGRWKPVFAELAPLATHLVCSAGARVPGTQDQAFGADATARELLTGGARSVSMTAGAGNVRLWLAEDMPDAAAHLISVPPVEAVDTLGAGDAFHGAFAHAIARGQSARGAIEEGIRVAGIRVATRGPRAWLGDLSL</sequence>
<evidence type="ECO:0000256" key="2">
    <source>
        <dbReference type="ARBA" id="ARBA00022777"/>
    </source>
</evidence>
<evidence type="ECO:0000313" key="5">
    <source>
        <dbReference type="Proteomes" id="UP000224915"/>
    </source>
</evidence>
<dbReference type="InterPro" id="IPR002173">
    <property type="entry name" value="Carboh/pur_kinase_PfkB_CS"/>
</dbReference>
<dbReference type="Pfam" id="PF00294">
    <property type="entry name" value="PfkB"/>
    <property type="match status" value="1"/>
</dbReference>
<dbReference type="Gene3D" id="3.40.1190.20">
    <property type="match status" value="1"/>
</dbReference>
<gene>
    <name evidence="4" type="ORF">ATL40_0193</name>
</gene>
<organism evidence="4 5">
    <name type="scientific">Serinibacter salmoneus</name>
    <dbReference type="NCBI Taxonomy" id="556530"/>
    <lineage>
        <taxon>Bacteria</taxon>
        <taxon>Bacillati</taxon>
        <taxon>Actinomycetota</taxon>
        <taxon>Actinomycetes</taxon>
        <taxon>Micrococcales</taxon>
        <taxon>Beutenbergiaceae</taxon>
        <taxon>Serinibacter</taxon>
    </lineage>
</organism>
<dbReference type="RefSeq" id="WP_098467901.1">
    <property type="nucleotide sequence ID" value="NZ_PDJD01000001.1"/>
</dbReference>
<proteinExistence type="predicted"/>
<protein>
    <submittedName>
        <fullName evidence="4">Sugar/nucleoside kinase (Ribokinase family)</fullName>
    </submittedName>
</protein>
<evidence type="ECO:0000313" key="4">
    <source>
        <dbReference type="EMBL" id="PFG18650.1"/>
    </source>
</evidence>
<dbReference type="PANTHER" id="PTHR42774">
    <property type="entry name" value="PHOSPHOTRANSFERASE SYSTEM TRANSPORT PROTEIN"/>
    <property type="match status" value="1"/>
</dbReference>
<feature type="domain" description="Carbohydrate kinase PfkB" evidence="3">
    <location>
        <begin position="10"/>
        <end position="294"/>
    </location>
</feature>
<dbReference type="GO" id="GO:0016301">
    <property type="term" value="F:kinase activity"/>
    <property type="evidence" value="ECO:0007669"/>
    <property type="project" value="UniProtKB-KW"/>
</dbReference>
<comment type="caution">
    <text evidence="4">The sequence shown here is derived from an EMBL/GenBank/DDBJ whole genome shotgun (WGS) entry which is preliminary data.</text>
</comment>